<gene>
    <name evidence="3" type="ORF">A2758_01865</name>
</gene>
<evidence type="ECO:0000313" key="3">
    <source>
        <dbReference type="EMBL" id="OHA91199.1"/>
    </source>
</evidence>
<protein>
    <recommendedName>
        <fullName evidence="2">LysM domain-containing protein</fullName>
    </recommendedName>
</protein>
<proteinExistence type="predicted"/>
<sequence length="393" mass="43476">MKRLGLVSFVLILVAIFTIAPMITNAQAPTGTYTVQPGDTGWELSRQYYDDAAMWKLIVELNPKLKEPGRVFEKDGKIILLLKPGEELFGFNRLKVRFDVETPKAIPINELVKPAPATPAQAEVKSLGWLKWVLTALLLAIISICGWAAWAIRRARRDYERGQQEQERELRQDPITSGTPYVPGGIPASEPQRLTNFFDQQAAARYAARNPHVDRALIRATRVGPIESGTIVGEGEVGYLGGEFRPRRIEQPLAAYRARYRFQDGTEEDLITLMACMNPVNFGGDTYRGFTFTTGAAAVPTPEPERPAPQPAPHPAIAVRATVAAAQREGRNTITFGTDVMEFPNGYHVVVDRETGEISLNANAFEMKIAPRRTRRVKAGETCQRATGTSGDE</sequence>
<keyword evidence="1" id="KW-1133">Transmembrane helix</keyword>
<evidence type="ECO:0000256" key="1">
    <source>
        <dbReference type="SAM" id="Phobius"/>
    </source>
</evidence>
<accession>A0A1G2T311</accession>
<dbReference type="AlphaFoldDB" id="A0A1G2T311"/>
<reference evidence="3 4" key="1">
    <citation type="journal article" date="2016" name="Nat. Commun.">
        <title>Thousands of microbial genomes shed light on interconnected biogeochemical processes in an aquifer system.</title>
        <authorList>
            <person name="Anantharaman K."/>
            <person name="Brown C.T."/>
            <person name="Hug L.A."/>
            <person name="Sharon I."/>
            <person name="Castelle C.J."/>
            <person name="Probst A.J."/>
            <person name="Thomas B.C."/>
            <person name="Singh A."/>
            <person name="Wilkins M.J."/>
            <person name="Karaoz U."/>
            <person name="Brodie E.L."/>
            <person name="Williams K.H."/>
            <person name="Hubbard S.S."/>
            <person name="Banfield J.F."/>
        </authorList>
    </citation>
    <scope>NUCLEOTIDE SEQUENCE [LARGE SCALE GENOMIC DNA]</scope>
</reference>
<comment type="caution">
    <text evidence="3">The sequence shown here is derived from an EMBL/GenBank/DDBJ whole genome shotgun (WGS) entry which is preliminary data.</text>
</comment>
<feature type="domain" description="LysM" evidence="2">
    <location>
        <begin position="31"/>
        <end position="79"/>
    </location>
</feature>
<name>A0A1G2T311_9BACT</name>
<dbReference type="EMBL" id="MHVJ01000013">
    <property type="protein sequence ID" value="OHA91199.1"/>
    <property type="molecule type" value="Genomic_DNA"/>
</dbReference>
<dbReference type="Proteomes" id="UP000178612">
    <property type="component" value="Unassembled WGS sequence"/>
</dbReference>
<dbReference type="InterPro" id="IPR018392">
    <property type="entry name" value="LysM"/>
</dbReference>
<dbReference type="Gene3D" id="3.10.350.10">
    <property type="entry name" value="LysM domain"/>
    <property type="match status" value="1"/>
</dbReference>
<evidence type="ECO:0000259" key="2">
    <source>
        <dbReference type="PROSITE" id="PS51782"/>
    </source>
</evidence>
<organism evidence="3 4">
    <name type="scientific">Candidatus Zambryskibacteria bacterium RIFCSPHIGHO2_01_FULL_49_18</name>
    <dbReference type="NCBI Taxonomy" id="1802740"/>
    <lineage>
        <taxon>Bacteria</taxon>
        <taxon>Candidatus Zambryskiibacteriota</taxon>
    </lineage>
</organism>
<evidence type="ECO:0000313" key="4">
    <source>
        <dbReference type="Proteomes" id="UP000178612"/>
    </source>
</evidence>
<dbReference type="CDD" id="cd00118">
    <property type="entry name" value="LysM"/>
    <property type="match status" value="1"/>
</dbReference>
<dbReference type="InterPro" id="IPR036779">
    <property type="entry name" value="LysM_dom_sf"/>
</dbReference>
<dbReference type="PROSITE" id="PS51782">
    <property type="entry name" value="LYSM"/>
    <property type="match status" value="1"/>
</dbReference>
<feature type="transmembrane region" description="Helical" evidence="1">
    <location>
        <begin position="129"/>
        <end position="152"/>
    </location>
</feature>
<keyword evidence="1" id="KW-0472">Membrane</keyword>
<keyword evidence="1" id="KW-0812">Transmembrane</keyword>